<dbReference type="AlphaFoldDB" id="A0A4S8KNE9"/>
<dbReference type="EMBL" id="ML180533">
    <property type="protein sequence ID" value="THU77157.1"/>
    <property type="molecule type" value="Genomic_DNA"/>
</dbReference>
<evidence type="ECO:0000313" key="2">
    <source>
        <dbReference type="EMBL" id="THU77157.1"/>
    </source>
</evidence>
<evidence type="ECO:0000313" key="3">
    <source>
        <dbReference type="Proteomes" id="UP000297245"/>
    </source>
</evidence>
<feature type="region of interest" description="Disordered" evidence="1">
    <location>
        <begin position="24"/>
        <end position="45"/>
    </location>
</feature>
<proteinExistence type="predicted"/>
<feature type="region of interest" description="Disordered" evidence="1">
    <location>
        <begin position="159"/>
        <end position="178"/>
    </location>
</feature>
<feature type="compositionally biased region" description="Low complexity" evidence="1">
    <location>
        <begin position="198"/>
        <end position="207"/>
    </location>
</feature>
<protein>
    <submittedName>
        <fullName evidence="2">Uncharacterized protein</fullName>
    </submittedName>
</protein>
<feature type="region of interest" description="Disordered" evidence="1">
    <location>
        <begin position="186"/>
        <end position="207"/>
    </location>
</feature>
<sequence length="369" mass="40845">MAYTRSNNPRLDDDARHLTQDYPVFGENLSRTSSRSSTVSQASRTTYSGVSEEILERVSQAKTARLAARARYEAALANPDLPNSVITKLEDDLSKSEDELKFARIERTRAKFSNQHFTSSRPLLPAPLPAPAPSQYSPQSLLQPVTEDPVLFLERGEGLRKRGHGASAGEDESLKTTDKLKLTRTKHDHAELPNQEVATPPSSLPPSTLASPLLRSATQFSSGTVPEVPAPSLKQGEGTREWFHRANTLQDEFSPAALDHKAAKGTDRLDSAKSEHRDHAGLSDRHVVLGWSLPPPTLELSPLPLKDPALSLEQGVERRKMGYRTDPRENNLFKIAYKLKFPATERDHAKPSGRSVDTPYKNAQIRLIL</sequence>
<organism evidence="2 3">
    <name type="scientific">Dendrothele bispora (strain CBS 962.96)</name>
    <dbReference type="NCBI Taxonomy" id="1314807"/>
    <lineage>
        <taxon>Eukaryota</taxon>
        <taxon>Fungi</taxon>
        <taxon>Dikarya</taxon>
        <taxon>Basidiomycota</taxon>
        <taxon>Agaricomycotina</taxon>
        <taxon>Agaricomycetes</taxon>
        <taxon>Agaricomycetidae</taxon>
        <taxon>Agaricales</taxon>
        <taxon>Agaricales incertae sedis</taxon>
        <taxon>Dendrothele</taxon>
    </lineage>
</organism>
<name>A0A4S8KNE9_DENBC</name>
<keyword evidence="3" id="KW-1185">Reference proteome</keyword>
<accession>A0A4S8KNE9</accession>
<reference evidence="2 3" key="1">
    <citation type="journal article" date="2019" name="Nat. Ecol. Evol.">
        <title>Megaphylogeny resolves global patterns of mushroom evolution.</title>
        <authorList>
            <person name="Varga T."/>
            <person name="Krizsan K."/>
            <person name="Foldi C."/>
            <person name="Dima B."/>
            <person name="Sanchez-Garcia M."/>
            <person name="Sanchez-Ramirez S."/>
            <person name="Szollosi G.J."/>
            <person name="Szarkandi J.G."/>
            <person name="Papp V."/>
            <person name="Albert L."/>
            <person name="Andreopoulos W."/>
            <person name="Angelini C."/>
            <person name="Antonin V."/>
            <person name="Barry K.W."/>
            <person name="Bougher N.L."/>
            <person name="Buchanan P."/>
            <person name="Buyck B."/>
            <person name="Bense V."/>
            <person name="Catcheside P."/>
            <person name="Chovatia M."/>
            <person name="Cooper J."/>
            <person name="Damon W."/>
            <person name="Desjardin D."/>
            <person name="Finy P."/>
            <person name="Geml J."/>
            <person name="Haridas S."/>
            <person name="Hughes K."/>
            <person name="Justo A."/>
            <person name="Karasinski D."/>
            <person name="Kautmanova I."/>
            <person name="Kiss B."/>
            <person name="Kocsube S."/>
            <person name="Kotiranta H."/>
            <person name="LaButti K.M."/>
            <person name="Lechner B.E."/>
            <person name="Liimatainen K."/>
            <person name="Lipzen A."/>
            <person name="Lukacs Z."/>
            <person name="Mihaltcheva S."/>
            <person name="Morgado L.N."/>
            <person name="Niskanen T."/>
            <person name="Noordeloos M.E."/>
            <person name="Ohm R.A."/>
            <person name="Ortiz-Santana B."/>
            <person name="Ovrebo C."/>
            <person name="Racz N."/>
            <person name="Riley R."/>
            <person name="Savchenko A."/>
            <person name="Shiryaev A."/>
            <person name="Soop K."/>
            <person name="Spirin V."/>
            <person name="Szebenyi C."/>
            <person name="Tomsovsky M."/>
            <person name="Tulloss R.E."/>
            <person name="Uehling J."/>
            <person name="Grigoriev I.V."/>
            <person name="Vagvolgyi C."/>
            <person name="Papp T."/>
            <person name="Martin F.M."/>
            <person name="Miettinen O."/>
            <person name="Hibbett D.S."/>
            <person name="Nagy L.G."/>
        </authorList>
    </citation>
    <scope>NUCLEOTIDE SEQUENCE [LARGE SCALE GENOMIC DNA]</scope>
    <source>
        <strain evidence="2 3">CBS 962.96</strain>
    </source>
</reference>
<feature type="compositionally biased region" description="Low complexity" evidence="1">
    <location>
        <begin position="30"/>
        <end position="45"/>
    </location>
</feature>
<dbReference type="Proteomes" id="UP000297245">
    <property type="component" value="Unassembled WGS sequence"/>
</dbReference>
<evidence type="ECO:0000256" key="1">
    <source>
        <dbReference type="SAM" id="MobiDB-lite"/>
    </source>
</evidence>
<feature type="region of interest" description="Disordered" evidence="1">
    <location>
        <begin position="114"/>
        <end position="137"/>
    </location>
</feature>
<gene>
    <name evidence="2" type="ORF">K435DRAFT_878205</name>
</gene>